<dbReference type="Gene3D" id="1.50.10.10">
    <property type="match status" value="1"/>
</dbReference>
<keyword evidence="3" id="KW-1185">Reference proteome</keyword>
<dbReference type="AlphaFoldDB" id="A0A1I3P0A7"/>
<dbReference type="GO" id="GO:0004553">
    <property type="term" value="F:hydrolase activity, hydrolyzing O-glycosyl compounds"/>
    <property type="evidence" value="ECO:0007669"/>
    <property type="project" value="UniProtKB-ARBA"/>
</dbReference>
<dbReference type="InterPro" id="IPR011613">
    <property type="entry name" value="GH15-like"/>
</dbReference>
<dbReference type="SUPFAM" id="SSF48208">
    <property type="entry name" value="Six-hairpin glycosidases"/>
    <property type="match status" value="1"/>
</dbReference>
<organism evidence="2 3">
    <name type="scientific">Thermoflavimicrobium dichotomicum</name>
    <dbReference type="NCBI Taxonomy" id="46223"/>
    <lineage>
        <taxon>Bacteria</taxon>
        <taxon>Bacillati</taxon>
        <taxon>Bacillota</taxon>
        <taxon>Bacilli</taxon>
        <taxon>Bacillales</taxon>
        <taxon>Thermoactinomycetaceae</taxon>
        <taxon>Thermoflavimicrobium</taxon>
    </lineage>
</organism>
<dbReference type="GO" id="GO:0005975">
    <property type="term" value="P:carbohydrate metabolic process"/>
    <property type="evidence" value="ECO:0007669"/>
    <property type="project" value="InterPro"/>
</dbReference>
<dbReference type="InterPro" id="IPR012341">
    <property type="entry name" value="6hp_glycosidase-like_sf"/>
</dbReference>
<evidence type="ECO:0000313" key="2">
    <source>
        <dbReference type="EMBL" id="SFJ14772.1"/>
    </source>
</evidence>
<accession>A0A1I3P0A7</accession>
<dbReference type="Pfam" id="PF00723">
    <property type="entry name" value="Glyco_hydro_15"/>
    <property type="match status" value="1"/>
</dbReference>
<protein>
    <submittedName>
        <fullName evidence="2">Oligosaccharide amylase</fullName>
    </submittedName>
</protein>
<dbReference type="PANTHER" id="PTHR31616">
    <property type="entry name" value="TREHALASE"/>
    <property type="match status" value="1"/>
</dbReference>
<evidence type="ECO:0000259" key="1">
    <source>
        <dbReference type="Pfam" id="PF00723"/>
    </source>
</evidence>
<dbReference type="EMBL" id="FORR01000005">
    <property type="protein sequence ID" value="SFJ14772.1"/>
    <property type="molecule type" value="Genomic_DNA"/>
</dbReference>
<sequence length="651" mass="74385">MKISPVTQKPYINDAIVGNSSMLVALGKNGEIYRLWWPHIDMPQHIEAMKTGIYIEGFTSETVWLHEDQKWSYEQHYIPKTNILKTKATALHLPIEITSTDFIVPDQDIFIRYYQLTNTSKQAISIRFFVYASFTITENRFYNTVMYDSKIDGLIYFRHQYCFALAGENACTGYDIGNAFSQASKGTLLGNQIGMVPDGTLGYNFKIDAGKTVSLPIYLTAGSTLHEARHQMTQAKRNAVEDYLQITQSYWHQYLKETKPLVTNHSKVKQIYERSLLVFKLMTDKKTGAVIAAPEFDEAYTRCGGYAYCWGRDAAYITTAFDCAGLHQLSRDFYRWTIKAQDPDGSWQQRHYHDGRLAPSWGLQIDEGASILWGMYQHYLATQDLAFLKEVWPTVQKGVTFLLHYLDSETGLPLPSNDLWEERKGEHTYSAAAVYGGIKGAAAIAKTLGELKIAEEWEKVAAQIKQAIETKTYNKEKNHFYRGVKLYVDQEKVRQAENEGKIAFTETDEKGYTRYFLLYDETIDISLLGLTIPFEVLEAIDPRMMATADAIEKKCTSPIIGGILRYENDSYIGGNPWIIATLWLAQFRIKQGRYEEAKKHFFWAVNHATHLDLLPEQIDKQTGETAWVVPLTWSHAMFVLTAHMLAEVGEI</sequence>
<evidence type="ECO:0000313" key="3">
    <source>
        <dbReference type="Proteomes" id="UP000199545"/>
    </source>
</evidence>
<dbReference type="RefSeq" id="WP_245739768.1">
    <property type="nucleotide sequence ID" value="NZ_FORR01000005.1"/>
</dbReference>
<dbReference type="Proteomes" id="UP000199545">
    <property type="component" value="Unassembled WGS sequence"/>
</dbReference>
<dbReference type="PANTHER" id="PTHR31616:SF0">
    <property type="entry name" value="GLUCAN 1,4-ALPHA-GLUCOSIDASE"/>
    <property type="match status" value="1"/>
</dbReference>
<name>A0A1I3P0A7_9BACL</name>
<gene>
    <name evidence="2" type="ORF">SAMN05421852_10536</name>
</gene>
<dbReference type="InterPro" id="IPR008928">
    <property type="entry name" value="6-hairpin_glycosidase_sf"/>
</dbReference>
<reference evidence="2 3" key="1">
    <citation type="submission" date="2016-10" db="EMBL/GenBank/DDBJ databases">
        <authorList>
            <person name="de Groot N.N."/>
        </authorList>
    </citation>
    <scope>NUCLEOTIDE SEQUENCE [LARGE SCALE GENOMIC DNA]</scope>
    <source>
        <strain evidence="2 3">DSM 44778</strain>
    </source>
</reference>
<proteinExistence type="predicted"/>
<feature type="domain" description="GH15-like" evidence="1">
    <location>
        <begin position="269"/>
        <end position="605"/>
    </location>
</feature>
<dbReference type="STRING" id="46223.SAMN05421852_10536"/>